<comment type="subcellular location">
    <subcellularLocation>
        <location evidence="1">Membrane</location>
        <topology evidence="1">Multi-pass membrane protein</topology>
    </subcellularLocation>
</comment>
<dbReference type="Proteomes" id="UP000654075">
    <property type="component" value="Unassembled WGS sequence"/>
</dbReference>
<keyword evidence="11" id="KW-1185">Reference proteome</keyword>
<evidence type="ECO:0000256" key="6">
    <source>
        <dbReference type="PROSITE-ProRule" id="PRU00110"/>
    </source>
</evidence>
<dbReference type="GO" id="GO:0005248">
    <property type="term" value="F:voltage-gated sodium channel activity"/>
    <property type="evidence" value="ECO:0007669"/>
    <property type="project" value="TreeGrafter"/>
</dbReference>
<dbReference type="PROSITE" id="PS50894">
    <property type="entry name" value="HPT"/>
    <property type="match status" value="1"/>
</dbReference>
<evidence type="ECO:0000256" key="4">
    <source>
        <dbReference type="ARBA" id="ARBA00022989"/>
    </source>
</evidence>
<dbReference type="EMBL" id="CAJNNV010017298">
    <property type="protein sequence ID" value="CAE8605042.1"/>
    <property type="molecule type" value="Genomic_DNA"/>
</dbReference>
<evidence type="ECO:0000256" key="7">
    <source>
        <dbReference type="SAM" id="Phobius"/>
    </source>
</evidence>
<dbReference type="InterPro" id="IPR005821">
    <property type="entry name" value="Ion_trans_dom"/>
</dbReference>
<dbReference type="SUPFAM" id="SSF47473">
    <property type="entry name" value="EF-hand"/>
    <property type="match status" value="1"/>
</dbReference>
<dbReference type="PROSITE" id="PS50222">
    <property type="entry name" value="EF_HAND_2"/>
    <property type="match status" value="1"/>
</dbReference>
<feature type="transmembrane region" description="Helical" evidence="7">
    <location>
        <begin position="36"/>
        <end position="58"/>
    </location>
</feature>
<dbReference type="PANTHER" id="PTHR10037:SF62">
    <property type="entry name" value="SODIUM CHANNEL PROTEIN 60E"/>
    <property type="match status" value="1"/>
</dbReference>
<comment type="caution">
    <text evidence="10">The sequence shown here is derived from an EMBL/GenBank/DDBJ whole genome shotgun (WGS) entry which is preliminary data.</text>
</comment>
<dbReference type="OrthoDB" id="432744at2759"/>
<evidence type="ECO:0000313" key="11">
    <source>
        <dbReference type="Proteomes" id="UP000654075"/>
    </source>
</evidence>
<proteinExistence type="predicted"/>
<evidence type="ECO:0000256" key="1">
    <source>
        <dbReference type="ARBA" id="ARBA00004141"/>
    </source>
</evidence>
<organism evidence="10 11">
    <name type="scientific">Polarella glacialis</name>
    <name type="common">Dinoflagellate</name>
    <dbReference type="NCBI Taxonomy" id="89957"/>
    <lineage>
        <taxon>Eukaryota</taxon>
        <taxon>Sar</taxon>
        <taxon>Alveolata</taxon>
        <taxon>Dinophyceae</taxon>
        <taxon>Suessiales</taxon>
        <taxon>Suessiaceae</taxon>
        <taxon>Polarella</taxon>
    </lineage>
</organism>
<dbReference type="Gene3D" id="1.10.238.10">
    <property type="entry name" value="EF-hand"/>
    <property type="match status" value="1"/>
</dbReference>
<dbReference type="InterPro" id="IPR011992">
    <property type="entry name" value="EF-hand-dom_pair"/>
</dbReference>
<dbReference type="GO" id="GO:0001518">
    <property type="term" value="C:voltage-gated sodium channel complex"/>
    <property type="evidence" value="ECO:0007669"/>
    <property type="project" value="TreeGrafter"/>
</dbReference>
<dbReference type="Pfam" id="PF13405">
    <property type="entry name" value="EF-hand_6"/>
    <property type="match status" value="1"/>
</dbReference>
<dbReference type="Pfam" id="PF00520">
    <property type="entry name" value="Ion_trans"/>
    <property type="match status" value="1"/>
</dbReference>
<evidence type="ECO:0008006" key="12">
    <source>
        <dbReference type="Google" id="ProtNLM"/>
    </source>
</evidence>
<dbReference type="Gene3D" id="1.10.287.70">
    <property type="match status" value="1"/>
</dbReference>
<evidence type="ECO:0000313" key="10">
    <source>
        <dbReference type="EMBL" id="CAE8605042.1"/>
    </source>
</evidence>
<dbReference type="OMA" id="IAIESWT"/>
<evidence type="ECO:0000259" key="9">
    <source>
        <dbReference type="PROSITE" id="PS50894"/>
    </source>
</evidence>
<dbReference type="InterPro" id="IPR002048">
    <property type="entry name" value="EF_hand_dom"/>
</dbReference>
<keyword evidence="2 7" id="KW-0812">Transmembrane</keyword>
<protein>
    <recommendedName>
        <fullName evidence="12">Calmodulin</fullName>
    </recommendedName>
</protein>
<dbReference type="SMART" id="SM00054">
    <property type="entry name" value="EFh"/>
    <property type="match status" value="2"/>
</dbReference>
<dbReference type="SUPFAM" id="SSF81324">
    <property type="entry name" value="Voltage-gated potassium channels"/>
    <property type="match status" value="1"/>
</dbReference>
<evidence type="ECO:0000256" key="3">
    <source>
        <dbReference type="ARBA" id="ARBA00022837"/>
    </source>
</evidence>
<feature type="domain" description="HPt" evidence="9">
    <location>
        <begin position="269"/>
        <end position="333"/>
    </location>
</feature>
<dbReference type="PROSITE" id="PS00018">
    <property type="entry name" value="EF_HAND_1"/>
    <property type="match status" value="1"/>
</dbReference>
<dbReference type="GO" id="GO:0005509">
    <property type="term" value="F:calcium ion binding"/>
    <property type="evidence" value="ECO:0007669"/>
    <property type="project" value="InterPro"/>
</dbReference>
<keyword evidence="3" id="KW-0106">Calcium</keyword>
<reference evidence="10" key="1">
    <citation type="submission" date="2021-02" db="EMBL/GenBank/DDBJ databases">
        <authorList>
            <person name="Dougan E. K."/>
            <person name="Rhodes N."/>
            <person name="Thang M."/>
            <person name="Chan C."/>
        </authorList>
    </citation>
    <scope>NUCLEOTIDE SEQUENCE</scope>
</reference>
<evidence type="ECO:0000256" key="5">
    <source>
        <dbReference type="ARBA" id="ARBA00023136"/>
    </source>
</evidence>
<feature type="transmembrane region" description="Helical" evidence="7">
    <location>
        <begin position="190"/>
        <end position="212"/>
    </location>
</feature>
<dbReference type="AlphaFoldDB" id="A0A813EYP1"/>
<name>A0A813EYP1_POLGL</name>
<accession>A0A813EYP1</accession>
<dbReference type="PANTHER" id="PTHR10037">
    <property type="entry name" value="VOLTAGE-GATED CATION CHANNEL CALCIUM AND SODIUM"/>
    <property type="match status" value="1"/>
</dbReference>
<dbReference type="InterPro" id="IPR043203">
    <property type="entry name" value="VGCC_Ca_Na"/>
</dbReference>
<evidence type="ECO:0000259" key="8">
    <source>
        <dbReference type="PROSITE" id="PS50222"/>
    </source>
</evidence>
<feature type="non-terminal residue" evidence="10">
    <location>
        <position position="1"/>
    </location>
</feature>
<dbReference type="GO" id="GO:0000160">
    <property type="term" value="P:phosphorelay signal transduction system"/>
    <property type="evidence" value="ECO:0007669"/>
    <property type="project" value="InterPro"/>
</dbReference>
<evidence type="ECO:0000256" key="2">
    <source>
        <dbReference type="ARBA" id="ARBA00022692"/>
    </source>
</evidence>
<dbReference type="InterPro" id="IPR008207">
    <property type="entry name" value="Sig_transdc_His_kin_Hpt_dom"/>
</dbReference>
<gene>
    <name evidence="10" type="ORF">PGLA1383_LOCUS23179</name>
</gene>
<feature type="non-terminal residue" evidence="10">
    <location>
        <position position="333"/>
    </location>
</feature>
<comment type="caution">
    <text evidence="6">Lacks conserved residue(s) required for the propagation of feature annotation.</text>
</comment>
<dbReference type="InterPro" id="IPR018247">
    <property type="entry name" value="EF_Hand_1_Ca_BS"/>
</dbReference>
<dbReference type="InterPro" id="IPR027359">
    <property type="entry name" value="Volt_channel_dom_sf"/>
</dbReference>
<keyword evidence="4 7" id="KW-1133">Transmembrane helix</keyword>
<dbReference type="CDD" id="cd00051">
    <property type="entry name" value="EFh"/>
    <property type="match status" value="1"/>
</dbReference>
<feature type="domain" description="EF-hand" evidence="8">
    <location>
        <begin position="236"/>
        <end position="271"/>
    </location>
</feature>
<sequence length="333" mass="38225">VFVILFTFELAAKFKVYGSKAFVPNTSDGRWNFVDAILVILTCVIVSWVMPLFTLMLGSNQGEKSGILRTLSVLRAVRLIRIVRVIQKWPMFREVWLLLKGLTDSLRTLFWTCIVIFAITYIFSIFGIFLISRQMLLELESDPSNHRLADALQLMHGVGRTMQLLLQFLTLDSYNIRMELIMEFVPWSFLFFYSYISIAVFVLMNLVTAIIVEGAMSSSRIDEDVKLKQMAAEKMKELGELQCLFGQMDTDGSGTIDWDEFEAAFQDEGMSRKWRLLDYHVEDVKELFELLDDGDGDIETSEFFSGLARLKGSAQSRDLMRVSKTVERLSKTL</sequence>
<dbReference type="Gene3D" id="1.20.120.350">
    <property type="entry name" value="Voltage-gated potassium channels. Chain C"/>
    <property type="match status" value="1"/>
</dbReference>
<keyword evidence="5 7" id="KW-0472">Membrane</keyword>
<feature type="transmembrane region" description="Helical" evidence="7">
    <location>
        <begin position="109"/>
        <end position="131"/>
    </location>
</feature>